<reference evidence="1" key="1">
    <citation type="submission" date="2021-02" db="EMBL/GenBank/DDBJ databases">
        <authorList>
            <consortium name="DOE Joint Genome Institute"/>
            <person name="Ahrendt S."/>
            <person name="Looney B.P."/>
            <person name="Miyauchi S."/>
            <person name="Morin E."/>
            <person name="Drula E."/>
            <person name="Courty P.E."/>
            <person name="Chicoki N."/>
            <person name="Fauchery L."/>
            <person name="Kohler A."/>
            <person name="Kuo A."/>
            <person name="Labutti K."/>
            <person name="Pangilinan J."/>
            <person name="Lipzen A."/>
            <person name="Riley R."/>
            <person name="Andreopoulos W."/>
            <person name="He G."/>
            <person name="Johnson J."/>
            <person name="Barry K.W."/>
            <person name="Grigoriev I.V."/>
            <person name="Nagy L."/>
            <person name="Hibbett D."/>
            <person name="Henrissat B."/>
            <person name="Matheny P.B."/>
            <person name="Labbe J."/>
            <person name="Martin F."/>
        </authorList>
    </citation>
    <scope>NUCLEOTIDE SEQUENCE</scope>
    <source>
        <strain evidence="1">FP105234-sp</strain>
    </source>
</reference>
<sequence>MSSLEPIPLSVYQAAIVTECACAVQIAIKDYTVPRIIFLEQYVVKFNNQDILNEGDTLAFVYAALKGSPNAPRVPEIHECFSWDGIQYLVMERVDLPTVESWINNAASEAETQSRFDIACRSVADALSWLFTLSPPDGAEIGLIKGAYAQTQSPHVCARSGRSYHRFFGGGFSAPHRYTGAPALHRHINKALRQYTPRRAPLPVVEISDEPLVMVQGDIRPRNFLIDPETQRVTLIDFGCVCALPRSFVSYTLHVAGDKFITNIDKYLSWERSENLSAMAAAQGLFCMMASKSLGLDADGYPVPPVPKVVSRWRPTSSEPSVKM</sequence>
<name>A0ACB8RC99_9AGAM</name>
<gene>
    <name evidence="1" type="ORF">FA95DRAFT_1682965</name>
</gene>
<dbReference type="EMBL" id="MU276100">
    <property type="protein sequence ID" value="KAI0041799.1"/>
    <property type="molecule type" value="Genomic_DNA"/>
</dbReference>
<proteinExistence type="predicted"/>
<accession>A0ACB8RC99</accession>
<dbReference type="Proteomes" id="UP000814033">
    <property type="component" value="Unassembled WGS sequence"/>
</dbReference>
<evidence type="ECO:0000313" key="2">
    <source>
        <dbReference type="Proteomes" id="UP000814033"/>
    </source>
</evidence>
<organism evidence="1 2">
    <name type="scientific">Auriscalpium vulgare</name>
    <dbReference type="NCBI Taxonomy" id="40419"/>
    <lineage>
        <taxon>Eukaryota</taxon>
        <taxon>Fungi</taxon>
        <taxon>Dikarya</taxon>
        <taxon>Basidiomycota</taxon>
        <taxon>Agaricomycotina</taxon>
        <taxon>Agaricomycetes</taxon>
        <taxon>Russulales</taxon>
        <taxon>Auriscalpiaceae</taxon>
        <taxon>Auriscalpium</taxon>
    </lineage>
</organism>
<reference evidence="1" key="2">
    <citation type="journal article" date="2022" name="New Phytol.">
        <title>Evolutionary transition to the ectomycorrhizal habit in the genomes of a hyperdiverse lineage of mushroom-forming fungi.</title>
        <authorList>
            <person name="Looney B."/>
            <person name="Miyauchi S."/>
            <person name="Morin E."/>
            <person name="Drula E."/>
            <person name="Courty P.E."/>
            <person name="Kohler A."/>
            <person name="Kuo A."/>
            <person name="LaButti K."/>
            <person name="Pangilinan J."/>
            <person name="Lipzen A."/>
            <person name="Riley R."/>
            <person name="Andreopoulos W."/>
            <person name="He G."/>
            <person name="Johnson J."/>
            <person name="Nolan M."/>
            <person name="Tritt A."/>
            <person name="Barry K.W."/>
            <person name="Grigoriev I.V."/>
            <person name="Nagy L.G."/>
            <person name="Hibbett D."/>
            <person name="Henrissat B."/>
            <person name="Matheny P.B."/>
            <person name="Labbe J."/>
            <person name="Martin F.M."/>
        </authorList>
    </citation>
    <scope>NUCLEOTIDE SEQUENCE</scope>
    <source>
        <strain evidence="1">FP105234-sp</strain>
    </source>
</reference>
<protein>
    <submittedName>
        <fullName evidence="1">Uncharacterized protein</fullName>
    </submittedName>
</protein>
<evidence type="ECO:0000313" key="1">
    <source>
        <dbReference type="EMBL" id="KAI0041799.1"/>
    </source>
</evidence>
<comment type="caution">
    <text evidence="1">The sequence shown here is derived from an EMBL/GenBank/DDBJ whole genome shotgun (WGS) entry which is preliminary data.</text>
</comment>
<keyword evidence="2" id="KW-1185">Reference proteome</keyword>